<organism evidence="2 3">
    <name type="scientific">Ramlibacter aurantiacus</name>
    <dbReference type="NCBI Taxonomy" id="2801330"/>
    <lineage>
        <taxon>Bacteria</taxon>
        <taxon>Pseudomonadati</taxon>
        <taxon>Pseudomonadota</taxon>
        <taxon>Betaproteobacteria</taxon>
        <taxon>Burkholderiales</taxon>
        <taxon>Comamonadaceae</taxon>
        <taxon>Ramlibacter</taxon>
    </lineage>
</organism>
<keyword evidence="3" id="KW-1185">Reference proteome</keyword>
<gene>
    <name evidence="2" type="ORF">JI739_13285</name>
</gene>
<dbReference type="AlphaFoldDB" id="A0A937D5H3"/>
<dbReference type="Proteomes" id="UP000613011">
    <property type="component" value="Unassembled WGS sequence"/>
</dbReference>
<feature type="transmembrane region" description="Helical" evidence="1">
    <location>
        <begin position="33"/>
        <end position="51"/>
    </location>
</feature>
<reference evidence="2" key="1">
    <citation type="submission" date="2021-01" db="EMBL/GenBank/DDBJ databases">
        <title>Ramlibacter sp. strain AW1 16S ribosomal RNA gene Genome sequencing and assembly.</title>
        <authorList>
            <person name="Kang M."/>
        </authorList>
    </citation>
    <scope>NUCLEOTIDE SEQUENCE</scope>
    <source>
        <strain evidence="2">AW1</strain>
    </source>
</reference>
<sequence>MSSFVQVDYPAEHPGLVRLGNAYTFFNRAWRGAAHGSLALTAMVAAALVLANHVVDTWTDGHLLAAWILMWLIAFGALALFAAPTKRARRAASSAVARWRAEQAQAQEDRQTLELAMTDARVMADISRAMDAQARVGH</sequence>
<keyword evidence="1" id="KW-0472">Membrane</keyword>
<feature type="transmembrane region" description="Helical" evidence="1">
    <location>
        <begin position="63"/>
        <end position="83"/>
    </location>
</feature>
<protein>
    <submittedName>
        <fullName evidence="2">Uncharacterized protein</fullName>
    </submittedName>
</protein>
<keyword evidence="1" id="KW-0812">Transmembrane</keyword>
<evidence type="ECO:0000313" key="2">
    <source>
        <dbReference type="EMBL" id="MBL0421327.1"/>
    </source>
</evidence>
<dbReference type="RefSeq" id="WP_201684395.1">
    <property type="nucleotide sequence ID" value="NZ_JAEQNA010000004.1"/>
</dbReference>
<keyword evidence="1" id="KW-1133">Transmembrane helix</keyword>
<name>A0A937D5H3_9BURK</name>
<comment type="caution">
    <text evidence="2">The sequence shown here is derived from an EMBL/GenBank/DDBJ whole genome shotgun (WGS) entry which is preliminary data.</text>
</comment>
<dbReference type="EMBL" id="JAEQNA010000004">
    <property type="protein sequence ID" value="MBL0421327.1"/>
    <property type="molecule type" value="Genomic_DNA"/>
</dbReference>
<accession>A0A937D5H3</accession>
<proteinExistence type="predicted"/>
<evidence type="ECO:0000313" key="3">
    <source>
        <dbReference type="Proteomes" id="UP000613011"/>
    </source>
</evidence>
<evidence type="ECO:0000256" key="1">
    <source>
        <dbReference type="SAM" id="Phobius"/>
    </source>
</evidence>